<accession>A0ABX1BV73</accession>
<gene>
    <name evidence="2" type="ORF">HCK00_06205</name>
</gene>
<evidence type="ECO:0000259" key="1">
    <source>
        <dbReference type="Pfam" id="PF04149"/>
    </source>
</evidence>
<feature type="domain" description="DUF397" evidence="1">
    <location>
        <begin position="13"/>
        <end position="63"/>
    </location>
</feature>
<dbReference type="EMBL" id="JAATEN010000004">
    <property type="protein sequence ID" value="NJQ00138.1"/>
    <property type="molecule type" value="Genomic_DNA"/>
</dbReference>
<name>A0ABX1BV73_9ACTN</name>
<dbReference type="Pfam" id="PF04149">
    <property type="entry name" value="DUF397"/>
    <property type="match status" value="1"/>
</dbReference>
<dbReference type="Proteomes" id="UP000695264">
    <property type="component" value="Unassembled WGS sequence"/>
</dbReference>
<sequence>MNIAETPFTMAGLTWSKSSYSGAEGGECLEVASTDGAVHIRDSKHWTGPVLTVPPGAWADFLGLAANPPR</sequence>
<protein>
    <submittedName>
        <fullName evidence="2">DUF397 domain-containing protein</fullName>
    </submittedName>
</protein>
<organism evidence="2 3">
    <name type="scientific">Streptomyces zingiberis</name>
    <dbReference type="NCBI Taxonomy" id="2053010"/>
    <lineage>
        <taxon>Bacteria</taxon>
        <taxon>Bacillati</taxon>
        <taxon>Actinomycetota</taxon>
        <taxon>Actinomycetes</taxon>
        <taxon>Kitasatosporales</taxon>
        <taxon>Streptomycetaceae</taxon>
        <taxon>Streptomyces</taxon>
    </lineage>
</organism>
<dbReference type="InterPro" id="IPR007278">
    <property type="entry name" value="DUF397"/>
</dbReference>
<keyword evidence="3" id="KW-1185">Reference proteome</keyword>
<evidence type="ECO:0000313" key="3">
    <source>
        <dbReference type="Proteomes" id="UP000695264"/>
    </source>
</evidence>
<proteinExistence type="predicted"/>
<comment type="caution">
    <text evidence="2">The sequence shown here is derived from an EMBL/GenBank/DDBJ whole genome shotgun (WGS) entry which is preliminary data.</text>
</comment>
<reference evidence="2 3" key="1">
    <citation type="submission" date="2020-03" db="EMBL/GenBank/DDBJ databases">
        <title>WGS of actinomycetes isolated from Thailand.</title>
        <authorList>
            <person name="Thawai C."/>
        </authorList>
    </citation>
    <scope>NUCLEOTIDE SEQUENCE [LARGE SCALE GENOMIC DNA]</scope>
    <source>
        <strain evidence="2 3">PLAI 1-29</strain>
    </source>
</reference>
<evidence type="ECO:0000313" key="2">
    <source>
        <dbReference type="EMBL" id="NJQ00138.1"/>
    </source>
</evidence>
<dbReference type="RefSeq" id="WP_168100769.1">
    <property type="nucleotide sequence ID" value="NZ_JAATEN010000004.1"/>
</dbReference>